<dbReference type="PANTHER" id="PTHR33993">
    <property type="entry name" value="GLYOXALASE-RELATED"/>
    <property type="match status" value="1"/>
</dbReference>
<reference evidence="2 3" key="1">
    <citation type="submission" date="2019-03" db="EMBL/GenBank/DDBJ databases">
        <title>Genomic Encyclopedia of Type Strains, Phase IV (KMG-IV): sequencing the most valuable type-strain genomes for metagenomic binning, comparative biology and taxonomic classification.</title>
        <authorList>
            <person name="Goeker M."/>
        </authorList>
    </citation>
    <scope>NUCLEOTIDE SEQUENCE [LARGE SCALE GENOMIC DNA]</scope>
    <source>
        <strain evidence="2 3">DSM 24591</strain>
    </source>
</reference>
<dbReference type="AlphaFoldDB" id="A0A4R3M905"/>
<keyword evidence="3" id="KW-1185">Reference proteome</keyword>
<organism evidence="2 3">
    <name type="scientific">Paralcaligenes ureilyticus</name>
    <dbReference type="NCBI Taxonomy" id="627131"/>
    <lineage>
        <taxon>Bacteria</taxon>
        <taxon>Pseudomonadati</taxon>
        <taxon>Pseudomonadota</taxon>
        <taxon>Betaproteobacteria</taxon>
        <taxon>Burkholderiales</taxon>
        <taxon>Alcaligenaceae</taxon>
        <taxon>Paralcaligenes</taxon>
    </lineage>
</organism>
<dbReference type="Proteomes" id="UP000295525">
    <property type="component" value="Unassembled WGS sequence"/>
</dbReference>
<dbReference type="Pfam" id="PF00903">
    <property type="entry name" value="Glyoxalase"/>
    <property type="match status" value="1"/>
</dbReference>
<comment type="caution">
    <text evidence="2">The sequence shown here is derived from an EMBL/GenBank/DDBJ whole genome shotgun (WGS) entry which is preliminary data.</text>
</comment>
<dbReference type="InterPro" id="IPR004360">
    <property type="entry name" value="Glyas_Fos-R_dOase_dom"/>
</dbReference>
<gene>
    <name evidence="2" type="ORF">EDC26_103211</name>
</gene>
<evidence type="ECO:0000313" key="3">
    <source>
        <dbReference type="Proteomes" id="UP000295525"/>
    </source>
</evidence>
<name>A0A4R3M905_9BURK</name>
<dbReference type="InterPro" id="IPR029068">
    <property type="entry name" value="Glyas_Bleomycin-R_OHBP_Dase"/>
</dbReference>
<evidence type="ECO:0000259" key="1">
    <source>
        <dbReference type="Pfam" id="PF00903"/>
    </source>
</evidence>
<dbReference type="SUPFAM" id="SSF54593">
    <property type="entry name" value="Glyoxalase/Bleomycin resistance protein/Dihydroxybiphenyl dioxygenase"/>
    <property type="match status" value="1"/>
</dbReference>
<feature type="domain" description="Glyoxalase/fosfomycin resistance/dioxygenase" evidence="1">
    <location>
        <begin position="7"/>
        <end position="95"/>
    </location>
</feature>
<dbReference type="Gene3D" id="3.10.180.10">
    <property type="entry name" value="2,3-Dihydroxybiphenyl 1,2-Dioxygenase, domain 1"/>
    <property type="match status" value="1"/>
</dbReference>
<dbReference type="EMBL" id="SMAJ01000003">
    <property type="protein sequence ID" value="TCT09592.1"/>
    <property type="molecule type" value="Genomic_DNA"/>
</dbReference>
<dbReference type="InterPro" id="IPR052164">
    <property type="entry name" value="Anthracycline_SecMetBiosynth"/>
</dbReference>
<evidence type="ECO:0000313" key="2">
    <source>
        <dbReference type="EMBL" id="TCT09592.1"/>
    </source>
</evidence>
<dbReference type="PANTHER" id="PTHR33993:SF2">
    <property type="entry name" value="VOC DOMAIN-CONTAINING PROTEIN"/>
    <property type="match status" value="1"/>
</dbReference>
<protein>
    <recommendedName>
        <fullName evidence="1">Glyoxalase/fosfomycin resistance/dioxygenase domain-containing protein</fullName>
    </recommendedName>
</protein>
<sequence>MKHNPVGWFEIYVQDLDRAKKFYESVFQLKLEKLESPEIELWGFPMDMGSSGASGALVKMDGVPSGGNSTLVYFHCEDCAAEESRFKKFGGGIHKNKMSIGQVRLYLPGSRHRRKHGGFAFNAINNGVRCNRQWQPQGLPLHY</sequence>
<accession>A0A4R3M905</accession>
<proteinExistence type="predicted"/>